<evidence type="ECO:0000313" key="8">
    <source>
        <dbReference type="Proteomes" id="UP000054408"/>
    </source>
</evidence>
<dbReference type="GeneID" id="25564358"/>
<dbReference type="GO" id="GO:0005758">
    <property type="term" value="C:mitochondrial intermembrane space"/>
    <property type="evidence" value="ECO:0007669"/>
    <property type="project" value="TreeGrafter"/>
</dbReference>
<dbReference type="CDD" id="cd20270">
    <property type="entry name" value="Complex1_LYR_SDHAF3_LYRM10"/>
    <property type="match status" value="1"/>
</dbReference>
<reference evidence="7 8" key="1">
    <citation type="submission" date="2010-05" db="EMBL/GenBank/DDBJ databases">
        <title>The Genome Sequence of Thecamonas trahens ATCC 50062.</title>
        <authorList>
            <consortium name="The Broad Institute Genome Sequencing Platform"/>
            <person name="Russ C."/>
            <person name="Cuomo C."/>
            <person name="Shea T."/>
            <person name="Young S.K."/>
            <person name="Zeng Q."/>
            <person name="Koehrsen M."/>
            <person name="Haas B."/>
            <person name="Borodovsky M."/>
            <person name="Guigo R."/>
            <person name="Alvarado L."/>
            <person name="Berlin A."/>
            <person name="Bochicchio J."/>
            <person name="Borenstein D."/>
            <person name="Chapman S."/>
            <person name="Chen Z."/>
            <person name="Freedman E."/>
            <person name="Gellesch M."/>
            <person name="Goldberg J."/>
            <person name="Griggs A."/>
            <person name="Gujja S."/>
            <person name="Heilman E."/>
            <person name="Heiman D."/>
            <person name="Hepburn T."/>
            <person name="Howarth C."/>
            <person name="Jen D."/>
            <person name="Larson L."/>
            <person name="Mehta T."/>
            <person name="Park D."/>
            <person name="Pearson M."/>
            <person name="Roberts A."/>
            <person name="Saif S."/>
            <person name="Shenoy N."/>
            <person name="Sisk P."/>
            <person name="Stolte C."/>
            <person name="Sykes S."/>
            <person name="Thomson T."/>
            <person name="Walk T."/>
            <person name="White J."/>
            <person name="Yandava C."/>
            <person name="Burger G."/>
            <person name="Gray M.W."/>
            <person name="Holland P.W.H."/>
            <person name="King N."/>
            <person name="Lang F.B.F."/>
            <person name="Roger A.J."/>
            <person name="Ruiz-Trillo I."/>
            <person name="Lander E."/>
            <person name="Nusbaum C."/>
        </authorList>
    </citation>
    <scope>NUCLEOTIDE SEQUENCE [LARGE SCALE GENOMIC DNA]</scope>
    <source>
        <strain evidence="7 8">ATCC 50062</strain>
    </source>
</reference>
<dbReference type="GO" id="GO:0034553">
    <property type="term" value="P:mitochondrial respiratory chain complex II assembly"/>
    <property type="evidence" value="ECO:0007669"/>
    <property type="project" value="UniProtKB-UniRule"/>
</dbReference>
<organism evidence="7 8">
    <name type="scientific">Thecamonas trahens ATCC 50062</name>
    <dbReference type="NCBI Taxonomy" id="461836"/>
    <lineage>
        <taxon>Eukaryota</taxon>
        <taxon>Apusozoa</taxon>
        <taxon>Apusomonadida</taxon>
        <taxon>Apusomonadidae</taxon>
        <taxon>Thecamonas</taxon>
    </lineage>
</organism>
<dbReference type="STRING" id="461836.A0A0L0D839"/>
<evidence type="ECO:0000256" key="2">
    <source>
        <dbReference type="ARBA" id="ARBA00006020"/>
    </source>
</evidence>
<dbReference type="eggNOG" id="KOG4100">
    <property type="taxonomic scope" value="Eukaryota"/>
</dbReference>
<evidence type="ECO:0000256" key="1">
    <source>
        <dbReference type="ARBA" id="ARBA00004305"/>
    </source>
</evidence>
<dbReference type="GO" id="GO:0005759">
    <property type="term" value="C:mitochondrial matrix"/>
    <property type="evidence" value="ECO:0007669"/>
    <property type="project" value="UniProtKB-SubCell"/>
</dbReference>
<dbReference type="EMBL" id="GL349451">
    <property type="protein sequence ID" value="KNC48390.1"/>
    <property type="molecule type" value="Genomic_DNA"/>
</dbReference>
<dbReference type="GO" id="GO:0006105">
    <property type="term" value="P:succinate metabolic process"/>
    <property type="evidence" value="ECO:0007669"/>
    <property type="project" value="TreeGrafter"/>
</dbReference>
<gene>
    <name evidence="7" type="ORF">AMSG_04839</name>
</gene>
<keyword evidence="4 6" id="KW-0496">Mitochondrion</keyword>
<accession>A0A0L0D839</accession>
<dbReference type="Pfam" id="PF13233">
    <property type="entry name" value="Complex1_LYR_2"/>
    <property type="match status" value="1"/>
</dbReference>
<comment type="similarity">
    <text evidence="2 6">Belongs to the complex I LYR family. SDHAF3 subfamily.</text>
</comment>
<evidence type="ECO:0000256" key="4">
    <source>
        <dbReference type="ARBA" id="ARBA00023128"/>
    </source>
</evidence>
<dbReference type="AlphaFoldDB" id="A0A0L0D839"/>
<evidence type="ECO:0000256" key="6">
    <source>
        <dbReference type="RuleBase" id="RU368039"/>
    </source>
</evidence>
<comment type="subunit">
    <text evidence="6">Interacts with the iron-sulfur protein subunit within the SDH catalytic dimer.</text>
</comment>
<comment type="subcellular location">
    <subcellularLocation>
        <location evidence="1 6">Mitochondrion matrix</location>
    </subcellularLocation>
</comment>
<dbReference type="RefSeq" id="XP_013758507.1">
    <property type="nucleotide sequence ID" value="XM_013903053.1"/>
</dbReference>
<protein>
    <recommendedName>
        <fullName evidence="6">Succinate dehydrogenase assembly factor 3</fullName>
        <shortName evidence="6">SDH assembly factor 3</shortName>
        <shortName evidence="6">SDHAF3</shortName>
    </recommendedName>
</protein>
<keyword evidence="8" id="KW-1185">Reference proteome</keyword>
<sequence length="105" mass="12635">MASVPHRTRVLALYRNIMRMHRRVLPVELRMVGDDYVRDEFKRHKAVSPTEVRMFLKEWHGYLKTLRKQKRRGEEFGAELAAEQLDKLSPEQRVQLELLKRETFS</sequence>
<evidence type="ECO:0000313" key="7">
    <source>
        <dbReference type="EMBL" id="KNC48390.1"/>
    </source>
</evidence>
<evidence type="ECO:0000256" key="5">
    <source>
        <dbReference type="ARBA" id="ARBA00023186"/>
    </source>
</evidence>
<dbReference type="Proteomes" id="UP000054408">
    <property type="component" value="Unassembled WGS sequence"/>
</dbReference>
<evidence type="ECO:0000256" key="3">
    <source>
        <dbReference type="ARBA" id="ARBA00022946"/>
    </source>
</evidence>
<dbReference type="PANTHER" id="PTHR13137:SF6">
    <property type="entry name" value="SUCCINATE DEHYDROGENASE ASSEMBLY FACTOR 3, MITOCHONDRIAL"/>
    <property type="match status" value="1"/>
</dbReference>
<keyword evidence="3" id="KW-0809">Transit peptide</keyword>
<dbReference type="PANTHER" id="PTHR13137">
    <property type="entry name" value="DC11 ACN9 HOMOLOG"/>
    <property type="match status" value="1"/>
</dbReference>
<comment type="function">
    <text evidence="6">Plays an essential role in the assembly of succinate dehydrogenase (SDH), an enzyme complex (also referred to as respiratory complex II) that is a component of both the tricarboxylic acid (TCA) cycle and the mitochondrial electron transport chain, and which couples the oxidation of succinate to fumarate with the reduction of ubiquinone (coenzyme Q) to ubiquinol. Promotes maturation of the iron-sulfur protein subunit of the SDH catalytic dimer, protecting it from the deleterious effects of oxidants. May act together with SDHAF1.</text>
</comment>
<dbReference type="InterPro" id="IPR008381">
    <property type="entry name" value="SDHAF3/Sdh7"/>
</dbReference>
<proteinExistence type="inferred from homology"/>
<name>A0A0L0D839_THETB</name>
<dbReference type="OrthoDB" id="278329at2759"/>
<keyword evidence="5 6" id="KW-0143">Chaperone</keyword>
<dbReference type="OMA" id="WQQTNEN"/>